<feature type="active site" description="Proton acceptor" evidence="1">
    <location>
        <position position="178"/>
    </location>
</feature>
<keyword evidence="3" id="KW-0732">Signal</keyword>
<dbReference type="SUPFAM" id="SSF53800">
    <property type="entry name" value="Chelatase"/>
    <property type="match status" value="1"/>
</dbReference>
<accession>A0A1I3WI27</accession>
<proteinExistence type="predicted"/>
<keyword evidence="2" id="KW-0479">Metal-binding</keyword>
<evidence type="ECO:0000313" key="5">
    <source>
        <dbReference type="Proteomes" id="UP000198635"/>
    </source>
</evidence>
<dbReference type="GO" id="GO:0019251">
    <property type="term" value="P:anaerobic cobalamin biosynthetic process"/>
    <property type="evidence" value="ECO:0007669"/>
    <property type="project" value="InterPro"/>
</dbReference>
<keyword evidence="5" id="KW-1185">Reference proteome</keyword>
<feature type="binding site" evidence="2">
    <location>
        <position position="208"/>
    </location>
    <ligand>
        <name>Co(2+)</name>
        <dbReference type="ChEBI" id="CHEBI:48828"/>
    </ligand>
</feature>
<evidence type="ECO:0000313" key="4">
    <source>
        <dbReference type="EMBL" id="SFK07030.1"/>
    </source>
</evidence>
<evidence type="ECO:0000256" key="1">
    <source>
        <dbReference type="PIRSR" id="PIRSR033579-1"/>
    </source>
</evidence>
<dbReference type="GO" id="GO:0016852">
    <property type="term" value="F:sirohydrochlorin cobaltochelatase activity"/>
    <property type="evidence" value="ECO:0007669"/>
    <property type="project" value="InterPro"/>
</dbReference>
<dbReference type="STRING" id="52560.SAMN04488082_11349"/>
<feature type="binding site" evidence="2">
    <location>
        <position position="178"/>
    </location>
    <ligand>
        <name>Co(2+)</name>
        <dbReference type="ChEBI" id="CHEBI:48828"/>
    </ligand>
</feature>
<dbReference type="Gene3D" id="3.40.50.1400">
    <property type="match status" value="2"/>
</dbReference>
<feature type="signal peptide" evidence="3">
    <location>
        <begin position="1"/>
        <end position="25"/>
    </location>
</feature>
<evidence type="ECO:0000256" key="3">
    <source>
        <dbReference type="SAM" id="SignalP"/>
    </source>
</evidence>
<protein>
    <submittedName>
        <fullName evidence="4">Sirohydrochlorin cobaltochelatase</fullName>
    </submittedName>
</protein>
<reference evidence="5" key="1">
    <citation type="submission" date="2016-10" db="EMBL/GenBank/DDBJ databases">
        <authorList>
            <person name="Varghese N."/>
            <person name="Submissions S."/>
        </authorList>
    </citation>
    <scope>NUCLEOTIDE SEQUENCE [LARGE SCALE GENOMIC DNA]</scope>
    <source>
        <strain evidence="5">DSM 5918</strain>
    </source>
</reference>
<dbReference type="CDD" id="cd03413">
    <property type="entry name" value="CbiK_C"/>
    <property type="match status" value="1"/>
</dbReference>
<dbReference type="OrthoDB" id="9770331at2"/>
<dbReference type="RefSeq" id="WP_092376198.1">
    <property type="nucleotide sequence ID" value="NZ_FORX01000013.1"/>
</dbReference>
<organism evidence="4 5">
    <name type="scientific">Desulfomicrobium apsheronum</name>
    <dbReference type="NCBI Taxonomy" id="52560"/>
    <lineage>
        <taxon>Bacteria</taxon>
        <taxon>Pseudomonadati</taxon>
        <taxon>Thermodesulfobacteriota</taxon>
        <taxon>Desulfovibrionia</taxon>
        <taxon>Desulfovibrionales</taxon>
        <taxon>Desulfomicrobiaceae</taxon>
        <taxon>Desulfomicrobium</taxon>
    </lineage>
</organism>
<sequence length="293" mass="31699">MFKASHVCGLFLFIFLLALCGPALAGHRERPPKKGILLVAFGTTVPEARSALDHLGEKARLRFPGIEIRWAYSSRIVREKLAAQGQDFDSPAMALARMMDDGFTHVAVQSLHTIPGEEFHGLQRTVQAFSGLPKGMDSVVLGLPLLAEPADVEACASAIMASLPAERNAGEAVVLLGHGTHHPANIYYPGLQYSLNRHDPLVLIGTVEGTPSLDDVRQVLKDRKISTVYLAPFMAVAGDHALNDMAGDEEDSWKSVLTSDGLTCIPVLRGTAQIPAFVDIWLDHLQAALERLP</sequence>
<dbReference type="AlphaFoldDB" id="A0A1I3WI27"/>
<dbReference type="Proteomes" id="UP000198635">
    <property type="component" value="Unassembled WGS sequence"/>
</dbReference>
<keyword evidence="2" id="KW-0170">Cobalt</keyword>
<dbReference type="EMBL" id="FORX01000013">
    <property type="protein sequence ID" value="SFK07030.1"/>
    <property type="molecule type" value="Genomic_DNA"/>
</dbReference>
<evidence type="ECO:0000256" key="2">
    <source>
        <dbReference type="PIRSR" id="PIRSR033579-3"/>
    </source>
</evidence>
<feature type="binding site" evidence="2">
    <location>
        <position position="240"/>
    </location>
    <ligand>
        <name>Co(2+)</name>
        <dbReference type="ChEBI" id="CHEBI:48828"/>
    </ligand>
</feature>
<name>A0A1I3WI27_9BACT</name>
<dbReference type="Pfam" id="PF06180">
    <property type="entry name" value="CbiK"/>
    <property type="match status" value="1"/>
</dbReference>
<feature type="chain" id="PRO_5011739205" evidence="3">
    <location>
        <begin position="26"/>
        <end position="293"/>
    </location>
</feature>
<dbReference type="GO" id="GO:0046872">
    <property type="term" value="F:metal ion binding"/>
    <property type="evidence" value="ECO:0007669"/>
    <property type="project" value="UniProtKB-KW"/>
</dbReference>
<dbReference type="PIRSF" id="PIRSF033579">
    <property type="entry name" value="Anaer_Co_chel"/>
    <property type="match status" value="1"/>
</dbReference>
<dbReference type="CDD" id="cd03412">
    <property type="entry name" value="CbiK_N"/>
    <property type="match status" value="1"/>
</dbReference>
<dbReference type="InterPro" id="IPR010388">
    <property type="entry name" value="Anaerobic_Co-chelatase"/>
</dbReference>
<gene>
    <name evidence="4" type="ORF">SAMN04488082_11349</name>
</gene>